<dbReference type="STRING" id="47428.A0A284RI53"/>
<evidence type="ECO:0000256" key="1">
    <source>
        <dbReference type="SAM" id="Phobius"/>
    </source>
</evidence>
<organism evidence="2 3">
    <name type="scientific">Armillaria ostoyae</name>
    <name type="common">Armillaria root rot fungus</name>
    <dbReference type="NCBI Taxonomy" id="47428"/>
    <lineage>
        <taxon>Eukaryota</taxon>
        <taxon>Fungi</taxon>
        <taxon>Dikarya</taxon>
        <taxon>Basidiomycota</taxon>
        <taxon>Agaricomycotina</taxon>
        <taxon>Agaricomycetes</taxon>
        <taxon>Agaricomycetidae</taxon>
        <taxon>Agaricales</taxon>
        <taxon>Marasmiineae</taxon>
        <taxon>Physalacriaceae</taxon>
        <taxon>Armillaria</taxon>
    </lineage>
</organism>
<evidence type="ECO:0000313" key="2">
    <source>
        <dbReference type="EMBL" id="SJL08397.1"/>
    </source>
</evidence>
<accession>A0A284RI53</accession>
<name>A0A284RI53_ARMOS</name>
<sequence>MTADDRRPFSYPLYSLLPILLLISVTIRPTPYRRLLFLPIFVTAHYLVYHTIMSDIFSSLTIGASIPPLVVSALDYILLTDPQTGLFQTGQTVPQAAFPDLKSRLKWSLSLLTSQRGIGWTHEPRNLPQSPYTTSTPRWRFVVDRIAQNVLLFMV</sequence>
<keyword evidence="1" id="KW-0472">Membrane</keyword>
<evidence type="ECO:0008006" key="4">
    <source>
        <dbReference type="Google" id="ProtNLM"/>
    </source>
</evidence>
<keyword evidence="1" id="KW-0812">Transmembrane</keyword>
<feature type="transmembrane region" description="Helical" evidence="1">
    <location>
        <begin position="35"/>
        <end position="52"/>
    </location>
</feature>
<dbReference type="OrthoDB" id="1077582at2759"/>
<gene>
    <name evidence="2" type="ORF">ARMOST_11760</name>
</gene>
<feature type="transmembrane region" description="Helical" evidence="1">
    <location>
        <begin position="58"/>
        <end position="79"/>
    </location>
</feature>
<dbReference type="AlphaFoldDB" id="A0A284RI53"/>
<proteinExistence type="predicted"/>
<keyword evidence="3" id="KW-1185">Reference proteome</keyword>
<evidence type="ECO:0000313" key="3">
    <source>
        <dbReference type="Proteomes" id="UP000219338"/>
    </source>
</evidence>
<protein>
    <recommendedName>
        <fullName evidence="4">Wax synthase domain-containing protein</fullName>
    </recommendedName>
</protein>
<dbReference type="EMBL" id="FUEG01000009">
    <property type="protein sequence ID" value="SJL08397.1"/>
    <property type="molecule type" value="Genomic_DNA"/>
</dbReference>
<feature type="transmembrane region" description="Helical" evidence="1">
    <location>
        <begin position="12"/>
        <end position="28"/>
    </location>
</feature>
<dbReference type="Proteomes" id="UP000219338">
    <property type="component" value="Unassembled WGS sequence"/>
</dbReference>
<keyword evidence="1" id="KW-1133">Transmembrane helix</keyword>
<reference evidence="3" key="1">
    <citation type="journal article" date="2017" name="Nat. Ecol. Evol.">
        <title>Genome expansion and lineage-specific genetic innovations in the forest pathogenic fungi Armillaria.</title>
        <authorList>
            <person name="Sipos G."/>
            <person name="Prasanna A.N."/>
            <person name="Walter M.C."/>
            <person name="O'Connor E."/>
            <person name="Balint B."/>
            <person name="Krizsan K."/>
            <person name="Kiss B."/>
            <person name="Hess J."/>
            <person name="Varga T."/>
            <person name="Slot J."/>
            <person name="Riley R."/>
            <person name="Boka B."/>
            <person name="Rigling D."/>
            <person name="Barry K."/>
            <person name="Lee J."/>
            <person name="Mihaltcheva S."/>
            <person name="LaButti K."/>
            <person name="Lipzen A."/>
            <person name="Waldron R."/>
            <person name="Moloney N.M."/>
            <person name="Sperisen C."/>
            <person name="Kredics L."/>
            <person name="Vagvoelgyi C."/>
            <person name="Patrignani A."/>
            <person name="Fitzpatrick D."/>
            <person name="Nagy I."/>
            <person name="Doyle S."/>
            <person name="Anderson J.B."/>
            <person name="Grigoriev I.V."/>
            <person name="Gueldener U."/>
            <person name="Muensterkoetter M."/>
            <person name="Nagy L.G."/>
        </authorList>
    </citation>
    <scope>NUCLEOTIDE SEQUENCE [LARGE SCALE GENOMIC DNA]</scope>
    <source>
        <strain evidence="3">C18/9</strain>
    </source>
</reference>